<keyword evidence="2" id="KW-1185">Reference proteome</keyword>
<dbReference type="Proteomes" id="UP000314294">
    <property type="component" value="Unassembled WGS sequence"/>
</dbReference>
<accession>A0A4Z2EJ47</accession>
<comment type="caution">
    <text evidence="1">The sequence shown here is derived from an EMBL/GenBank/DDBJ whole genome shotgun (WGS) entry which is preliminary data.</text>
</comment>
<name>A0A4Z2EJ47_9TELE</name>
<evidence type="ECO:0000313" key="2">
    <source>
        <dbReference type="Proteomes" id="UP000314294"/>
    </source>
</evidence>
<sequence>MAVLTVAVGGVLSPVDVAQVIDGEEPLRAAEQLSDAHISSLHVVVVPGVALVSGAVHDGGELLWSAVTADHAHAAEQEDGVEVQSREQTPDPVLLHLGGTSALCSQQVFLREAGSEAVVAAESQSVPTEVSLTLPLLLGTELR</sequence>
<protein>
    <submittedName>
        <fullName evidence="1">Uncharacterized protein</fullName>
    </submittedName>
</protein>
<evidence type="ECO:0000313" key="1">
    <source>
        <dbReference type="EMBL" id="TNN28788.1"/>
    </source>
</evidence>
<reference evidence="1 2" key="1">
    <citation type="submission" date="2019-03" db="EMBL/GenBank/DDBJ databases">
        <title>First draft genome of Liparis tanakae, snailfish: a comprehensive survey of snailfish specific genes.</title>
        <authorList>
            <person name="Kim W."/>
            <person name="Song I."/>
            <person name="Jeong J.-H."/>
            <person name="Kim D."/>
            <person name="Kim S."/>
            <person name="Ryu S."/>
            <person name="Song J.Y."/>
            <person name="Lee S.K."/>
        </authorList>
    </citation>
    <scope>NUCLEOTIDE SEQUENCE [LARGE SCALE GENOMIC DNA]</scope>
    <source>
        <tissue evidence="1">Muscle</tissue>
    </source>
</reference>
<proteinExistence type="predicted"/>
<organism evidence="1 2">
    <name type="scientific">Liparis tanakae</name>
    <name type="common">Tanaka's snailfish</name>
    <dbReference type="NCBI Taxonomy" id="230148"/>
    <lineage>
        <taxon>Eukaryota</taxon>
        <taxon>Metazoa</taxon>
        <taxon>Chordata</taxon>
        <taxon>Craniata</taxon>
        <taxon>Vertebrata</taxon>
        <taxon>Euteleostomi</taxon>
        <taxon>Actinopterygii</taxon>
        <taxon>Neopterygii</taxon>
        <taxon>Teleostei</taxon>
        <taxon>Neoteleostei</taxon>
        <taxon>Acanthomorphata</taxon>
        <taxon>Eupercaria</taxon>
        <taxon>Perciformes</taxon>
        <taxon>Cottioidei</taxon>
        <taxon>Cottales</taxon>
        <taxon>Liparidae</taxon>
        <taxon>Liparis</taxon>
    </lineage>
</organism>
<dbReference type="EMBL" id="SRLO01006440">
    <property type="protein sequence ID" value="TNN28788.1"/>
    <property type="molecule type" value="Genomic_DNA"/>
</dbReference>
<gene>
    <name evidence="1" type="ORF">EYF80_061062</name>
</gene>
<dbReference type="AlphaFoldDB" id="A0A4Z2EJ47"/>